<name>A0AAD7UZJ6_9FUNG</name>
<feature type="compositionally biased region" description="Polar residues" evidence="1">
    <location>
        <begin position="547"/>
        <end position="562"/>
    </location>
</feature>
<feature type="domain" description="Grh/CP2 DB" evidence="2">
    <location>
        <begin position="176"/>
        <end position="427"/>
    </location>
</feature>
<feature type="region of interest" description="Disordered" evidence="1">
    <location>
        <begin position="321"/>
        <end position="350"/>
    </location>
</feature>
<feature type="region of interest" description="Disordered" evidence="1">
    <location>
        <begin position="82"/>
        <end position="102"/>
    </location>
</feature>
<feature type="region of interest" description="Disordered" evidence="1">
    <location>
        <begin position="547"/>
        <end position="582"/>
    </location>
</feature>
<evidence type="ECO:0000313" key="3">
    <source>
        <dbReference type="EMBL" id="KAJ8655919.1"/>
    </source>
</evidence>
<dbReference type="GeneID" id="83215766"/>
<feature type="compositionally biased region" description="Polar residues" evidence="1">
    <location>
        <begin position="88"/>
        <end position="102"/>
    </location>
</feature>
<accession>A0AAD7UZJ6</accession>
<dbReference type="GO" id="GO:0000978">
    <property type="term" value="F:RNA polymerase II cis-regulatory region sequence-specific DNA binding"/>
    <property type="evidence" value="ECO:0007669"/>
    <property type="project" value="TreeGrafter"/>
</dbReference>
<feature type="compositionally biased region" description="Low complexity" evidence="1">
    <location>
        <begin position="14"/>
        <end position="27"/>
    </location>
</feature>
<comment type="caution">
    <text evidence="3">The sequence shown here is derived from an EMBL/GenBank/DDBJ whole genome shotgun (WGS) entry which is preliminary data.</text>
</comment>
<organism evidence="3 4">
    <name type="scientific">Lichtheimia ornata</name>
    <dbReference type="NCBI Taxonomy" id="688661"/>
    <lineage>
        <taxon>Eukaryota</taxon>
        <taxon>Fungi</taxon>
        <taxon>Fungi incertae sedis</taxon>
        <taxon>Mucoromycota</taxon>
        <taxon>Mucoromycotina</taxon>
        <taxon>Mucoromycetes</taxon>
        <taxon>Mucorales</taxon>
        <taxon>Lichtheimiaceae</taxon>
        <taxon>Lichtheimia</taxon>
    </lineage>
</organism>
<reference evidence="3 4" key="1">
    <citation type="submission" date="2023-03" db="EMBL/GenBank/DDBJ databases">
        <title>Genome sequence of Lichtheimia ornata CBS 291.66.</title>
        <authorList>
            <person name="Mohabir J.T."/>
            <person name="Shea T.P."/>
            <person name="Kurbessoian T."/>
            <person name="Berby B."/>
            <person name="Fontaine J."/>
            <person name="Livny J."/>
            <person name="Gnirke A."/>
            <person name="Stajich J.E."/>
            <person name="Cuomo C.A."/>
        </authorList>
    </citation>
    <scope>NUCLEOTIDE SEQUENCE [LARGE SCALE GENOMIC DNA]</scope>
    <source>
        <strain evidence="3">CBS 291.66</strain>
    </source>
</reference>
<dbReference type="PROSITE" id="PS51968">
    <property type="entry name" value="GRH_CP2_DB"/>
    <property type="match status" value="1"/>
</dbReference>
<feature type="region of interest" description="Disordered" evidence="1">
    <location>
        <begin position="1"/>
        <end position="29"/>
    </location>
</feature>
<evidence type="ECO:0000313" key="4">
    <source>
        <dbReference type="Proteomes" id="UP001234581"/>
    </source>
</evidence>
<dbReference type="PANTHER" id="PTHR11037:SF20">
    <property type="entry name" value="PROTEIN GRAINYHEAD"/>
    <property type="match status" value="1"/>
</dbReference>
<evidence type="ECO:0000259" key="2">
    <source>
        <dbReference type="PROSITE" id="PS51968"/>
    </source>
</evidence>
<dbReference type="GO" id="GO:0005634">
    <property type="term" value="C:nucleus"/>
    <property type="evidence" value="ECO:0007669"/>
    <property type="project" value="TreeGrafter"/>
</dbReference>
<dbReference type="RefSeq" id="XP_058340832.1">
    <property type="nucleotide sequence ID" value="XM_058488362.1"/>
</dbReference>
<gene>
    <name evidence="3" type="ORF">O0I10_008359</name>
</gene>
<dbReference type="Proteomes" id="UP001234581">
    <property type="component" value="Unassembled WGS sequence"/>
</dbReference>
<evidence type="ECO:0000256" key="1">
    <source>
        <dbReference type="SAM" id="MobiDB-lite"/>
    </source>
</evidence>
<dbReference type="PANTHER" id="PTHR11037">
    <property type="entry name" value="TRANSCRIPTION FACTOR CP2"/>
    <property type="match status" value="1"/>
</dbReference>
<dbReference type="EMBL" id="JARTCD010000044">
    <property type="protein sequence ID" value="KAJ8655919.1"/>
    <property type="molecule type" value="Genomic_DNA"/>
</dbReference>
<dbReference type="Pfam" id="PF04516">
    <property type="entry name" value="CP2"/>
    <property type="match status" value="1"/>
</dbReference>
<feature type="compositionally biased region" description="Polar residues" evidence="1">
    <location>
        <begin position="1"/>
        <end position="13"/>
    </location>
</feature>
<feature type="compositionally biased region" description="Low complexity" evidence="1">
    <location>
        <begin position="323"/>
        <end position="347"/>
    </location>
</feature>
<keyword evidence="4" id="KW-1185">Reference proteome</keyword>
<proteinExistence type="predicted"/>
<protein>
    <recommendedName>
        <fullName evidence="2">Grh/CP2 DB domain-containing protein</fullName>
    </recommendedName>
</protein>
<dbReference type="AlphaFoldDB" id="A0AAD7UZJ6"/>
<sequence>MILAHQQQQQVSRNSTNTHPSTSPPTSALQRTTINENDAALMIQPYSQQPLTNISPDYYFTPPPPTTTTPFDPTILMNDFSRSHQHQRAASSTYPHTAASSTDRFLSPTLQPIYNNNNNPTMRCSAATAAAASTCSSQSVSSPFAFDTAHSSVLAPQPQPTHMPSIPFADEIATQSKHLRFHVVLQAATAITQKSEETSITYMNRGQSYAIQLNDRHKHDGPITSTVAITFHDPSHRRVANNYWKFWLSQQKTPQAARAIDIDNAQSTGISNIQYPGFDRISFEWNGACGARIHVRFNCLSTDFSRIKGVKGIPLRAQMESRALPSSSASSPASLEQQQQQQQQPSSWEYNESSFCKIKLFRDKGAERKNKDDIKQAGKQFEKMRETAGDDLGRHPMWLMYNQPMPYSVFTETPTSPVLEHHPPTSFDFHFNSKHARTITAPSILPSYHYHLDTWFQSSSPVTAAADTPLTATATGPVNALIDMGGKRWSETDDGYFTAKTPDYSTTTPGSINSNGSVTLPSSNTNHNDDLMTRPFMVTPALSFMSTPSPVTPSGITATAPSTKRPLPQDDTTTSNNNNNNKRRNVEALCLYIQVAATQQRIPNAEPKRLQLEKPTVDDLKHKLCTLLSLHPNQVADVIWRRKDDTPTPPTTTTAAAAAAIVPTSQQPSTHHTKRANNSNNNDVLILVDDSVVAQHLLDNAMVTVSWEIKADGMVRLVLEH</sequence>
<dbReference type="InterPro" id="IPR007604">
    <property type="entry name" value="CP2"/>
</dbReference>
<dbReference type="GO" id="GO:0001228">
    <property type="term" value="F:DNA-binding transcription activator activity, RNA polymerase II-specific"/>
    <property type="evidence" value="ECO:0007669"/>
    <property type="project" value="TreeGrafter"/>
</dbReference>
<dbReference type="InterPro" id="IPR040167">
    <property type="entry name" value="TF_CP2-like"/>
</dbReference>